<dbReference type="InterPro" id="IPR005195">
    <property type="entry name" value="Glyco_hydro_65_M"/>
</dbReference>
<comment type="similarity">
    <text evidence="1">Belongs to the glycosyl hydrolase 65 family.</text>
</comment>
<dbReference type="SUPFAM" id="SSF74650">
    <property type="entry name" value="Galactose mutarotase-like"/>
    <property type="match status" value="1"/>
</dbReference>
<dbReference type="Gene3D" id="1.50.10.10">
    <property type="match status" value="1"/>
</dbReference>
<reference evidence="8 9" key="1">
    <citation type="submission" date="2023-01" db="EMBL/GenBank/DDBJ databases">
        <title>Pseudomonas SA3-5T sp. nov., isolated from tidal flat sediment.</title>
        <authorList>
            <person name="Kim H.S."/>
            <person name="Kim J.-S."/>
            <person name="Suh M.K."/>
            <person name="Eom M.K."/>
            <person name="Lee J.-S."/>
        </authorList>
    </citation>
    <scope>NUCLEOTIDE SEQUENCE [LARGE SCALE GENOMIC DNA]</scope>
    <source>
        <strain evidence="8 9">SA3-5</strain>
    </source>
</reference>
<dbReference type="PANTHER" id="PTHR11051">
    <property type="entry name" value="GLYCOSYL HYDROLASE-RELATED"/>
    <property type="match status" value="1"/>
</dbReference>
<dbReference type="InterPro" id="IPR037018">
    <property type="entry name" value="GH65_N"/>
</dbReference>
<evidence type="ECO:0000256" key="4">
    <source>
        <dbReference type="SAM" id="MobiDB-lite"/>
    </source>
</evidence>
<evidence type="ECO:0000256" key="1">
    <source>
        <dbReference type="ARBA" id="ARBA00006768"/>
    </source>
</evidence>
<dbReference type="Pfam" id="PF03633">
    <property type="entry name" value="Glyco_hydro_65C"/>
    <property type="match status" value="1"/>
</dbReference>
<feature type="compositionally biased region" description="Low complexity" evidence="4">
    <location>
        <begin position="808"/>
        <end position="827"/>
    </location>
</feature>
<evidence type="ECO:0000259" key="7">
    <source>
        <dbReference type="Pfam" id="PF03636"/>
    </source>
</evidence>
<dbReference type="Gene3D" id="2.70.98.40">
    <property type="entry name" value="Glycoside hydrolase, family 65, N-terminal domain"/>
    <property type="match status" value="1"/>
</dbReference>
<keyword evidence="3" id="KW-0808">Transferase</keyword>
<dbReference type="Gene3D" id="2.60.420.10">
    <property type="entry name" value="Maltose phosphorylase, domain 3"/>
    <property type="match status" value="1"/>
</dbReference>
<keyword evidence="8" id="KW-0378">Hydrolase</keyword>
<dbReference type="InterPro" id="IPR017045">
    <property type="entry name" value="Malt_Pase/Glycosyl_Hdrlase"/>
</dbReference>
<dbReference type="InterPro" id="IPR008928">
    <property type="entry name" value="6-hairpin_glycosidase_sf"/>
</dbReference>
<feature type="region of interest" description="Disordered" evidence="4">
    <location>
        <begin position="808"/>
        <end position="836"/>
    </location>
</feature>
<gene>
    <name evidence="8" type="ORF">PH586_16135</name>
</gene>
<dbReference type="InterPro" id="IPR005194">
    <property type="entry name" value="Glyco_hydro_65_C"/>
</dbReference>
<dbReference type="Pfam" id="PF03632">
    <property type="entry name" value="Glyco_hydro_65m"/>
    <property type="match status" value="1"/>
</dbReference>
<dbReference type="PIRSF" id="PIRSF036289">
    <property type="entry name" value="Glycosyl_hydrolase_malt_phosph"/>
    <property type="match status" value="1"/>
</dbReference>
<evidence type="ECO:0000313" key="8">
    <source>
        <dbReference type="EMBL" id="MDA7087922.1"/>
    </source>
</evidence>
<protein>
    <submittedName>
        <fullName evidence="8">Glycosyl hydrolase family 65 protein</fullName>
    </submittedName>
</protein>
<organism evidence="8 9">
    <name type="scientific">Pseudomonas aestuarii</name>
    <dbReference type="NCBI Taxonomy" id="3018340"/>
    <lineage>
        <taxon>Bacteria</taxon>
        <taxon>Pseudomonadati</taxon>
        <taxon>Pseudomonadota</taxon>
        <taxon>Gammaproteobacteria</taxon>
        <taxon>Pseudomonadales</taxon>
        <taxon>Pseudomonadaceae</taxon>
        <taxon>Pseudomonas</taxon>
    </lineage>
</organism>
<dbReference type="PANTHER" id="PTHR11051:SF8">
    <property type="entry name" value="PROTEIN-GLUCOSYLGALACTOSYLHYDROXYLYSINE GLUCOSIDASE"/>
    <property type="match status" value="1"/>
</dbReference>
<evidence type="ECO:0000259" key="5">
    <source>
        <dbReference type="Pfam" id="PF03632"/>
    </source>
</evidence>
<evidence type="ECO:0000256" key="2">
    <source>
        <dbReference type="ARBA" id="ARBA00022676"/>
    </source>
</evidence>
<dbReference type="InterPro" id="IPR011013">
    <property type="entry name" value="Gal_mutarotase_sf_dom"/>
</dbReference>
<dbReference type="GO" id="GO:0016787">
    <property type="term" value="F:hydrolase activity"/>
    <property type="evidence" value="ECO:0007669"/>
    <property type="project" value="UniProtKB-KW"/>
</dbReference>
<evidence type="ECO:0000259" key="6">
    <source>
        <dbReference type="Pfam" id="PF03633"/>
    </source>
</evidence>
<dbReference type="InterPro" id="IPR005196">
    <property type="entry name" value="Glyco_hydro_65_N"/>
</dbReference>
<name>A0ABT4XI94_9PSED</name>
<dbReference type="Pfam" id="PF03636">
    <property type="entry name" value="Glyco_hydro_65N"/>
    <property type="match status" value="1"/>
</dbReference>
<dbReference type="EMBL" id="JAQJZJ010000007">
    <property type="protein sequence ID" value="MDA7087922.1"/>
    <property type="molecule type" value="Genomic_DNA"/>
</dbReference>
<sequence length="836" mass="94284">MVDSGWKLAYEGFEPAQEGHREALCTLGNGYFATRGAAEEVEADDVHYPGTYLAGGYNRLQTDIAGRVIENEDLVNLPNWLPLTFRPEDGDWFNLRRIEILAYRLELDLERGLLERRMRVRDAQGRETSLVSRRLVHMGLPHLAALEVTLCPENWSGRIVVRTALDGRVINAGVERYRQLNNKHLTALESRTLGEDAILLVVETNQSRLRIAEAARTRVLQGGEPLAATRSALEEEGFVAQDLTFAATKGQPVTLEKVVALFTSRDRAISEPLDAATSAIGEAGSFDELLGSHVRAWRALWDRCDVVIEGHARTQMILRLHIFHLLQTASLHTVDCDAGIPARGLHGEAYRGHIFWDELFIFPFLNFRLPEITRALLLYRYRRLPDARRLARQAACRGAMYPWQSGSSGREESQVLHLNPRSGRWTPDSTHLQRHVSAAIGYNVWRYWQTTGDREFLSFYGAEMLVEIARFWASVASYNEELGRYEIRGVMGPDEFHDRYPWREEPGLDNNGYTNLMAAWVLLRAAETLDYLGGERRRELDVLLGLQAEEIAHWQNVSRGMRVDFLDDGIIAQFEGYDCLEELDWDAYREKYGDIHRLDRILEAEGDTVNRYKVSKQADVLMLFYLFSFEELRELMNSLGYPLEPDTVRKTIDYYVPRTSDGSTLSRVVHSWVEARSDRPRSWSLLAEALESDIADIQGGTTAEGIHLGAMAGTVDLIQRGQTALEFRDDTIWISPCLPTELQGLHLKLLYRGCWLYLDISCDKLTVSAPYGWAGPGRIGVRNQVRPFKAGDVLEFSCHLAAGGWRPAPRAPTHAPADSAGADGAPAQHNPGDAAP</sequence>
<keyword evidence="9" id="KW-1185">Reference proteome</keyword>
<dbReference type="InterPro" id="IPR012341">
    <property type="entry name" value="6hp_glycosidase-like_sf"/>
</dbReference>
<accession>A0ABT4XI94</accession>
<feature type="domain" description="Glycoside hydrolase family 65 N-terminal" evidence="7">
    <location>
        <begin position="10"/>
        <end position="265"/>
    </location>
</feature>
<dbReference type="SUPFAM" id="SSF48208">
    <property type="entry name" value="Six-hairpin glycosidases"/>
    <property type="match status" value="1"/>
</dbReference>
<evidence type="ECO:0000256" key="3">
    <source>
        <dbReference type="ARBA" id="ARBA00022679"/>
    </source>
</evidence>
<feature type="domain" description="Glycoside hydrolase family 65 central catalytic" evidence="5">
    <location>
        <begin position="319"/>
        <end position="715"/>
    </location>
</feature>
<keyword evidence="2" id="KW-0328">Glycosyltransferase</keyword>
<dbReference type="RefSeq" id="WP_271348783.1">
    <property type="nucleotide sequence ID" value="NZ_JAQJZJ010000007.1"/>
</dbReference>
<dbReference type="Proteomes" id="UP001212042">
    <property type="component" value="Unassembled WGS sequence"/>
</dbReference>
<evidence type="ECO:0000313" key="9">
    <source>
        <dbReference type="Proteomes" id="UP001212042"/>
    </source>
</evidence>
<feature type="domain" description="Glycoside hydrolase family 65 C-terminal" evidence="6">
    <location>
        <begin position="725"/>
        <end position="784"/>
    </location>
</feature>
<comment type="caution">
    <text evidence="8">The sequence shown here is derived from an EMBL/GenBank/DDBJ whole genome shotgun (WGS) entry which is preliminary data.</text>
</comment>
<proteinExistence type="inferred from homology"/>